<feature type="compositionally biased region" description="Basic and acidic residues" evidence="1">
    <location>
        <begin position="272"/>
        <end position="291"/>
    </location>
</feature>
<organism evidence="3 4">
    <name type="scientific">Mortierella isabellina</name>
    <name type="common">Filamentous fungus</name>
    <name type="synonym">Umbelopsis isabellina</name>
    <dbReference type="NCBI Taxonomy" id="91625"/>
    <lineage>
        <taxon>Eukaryota</taxon>
        <taxon>Fungi</taxon>
        <taxon>Fungi incertae sedis</taxon>
        <taxon>Mucoromycota</taxon>
        <taxon>Mucoromycotina</taxon>
        <taxon>Umbelopsidomycetes</taxon>
        <taxon>Umbelopsidales</taxon>
        <taxon>Umbelopsidaceae</taxon>
        <taxon>Umbelopsis</taxon>
    </lineage>
</organism>
<dbReference type="SUPFAM" id="SSF117839">
    <property type="entry name" value="WWE domain"/>
    <property type="match status" value="1"/>
</dbReference>
<dbReference type="InterPro" id="IPR058055">
    <property type="entry name" value="PA-PLA1"/>
</dbReference>
<dbReference type="Proteomes" id="UP000654370">
    <property type="component" value="Unassembled WGS sequence"/>
</dbReference>
<dbReference type="Pfam" id="PF23465">
    <property type="entry name" value="DUF7131"/>
    <property type="match status" value="1"/>
</dbReference>
<dbReference type="GO" id="GO:0046872">
    <property type="term" value="F:metal ion binding"/>
    <property type="evidence" value="ECO:0007669"/>
    <property type="project" value="InterPro"/>
</dbReference>
<evidence type="ECO:0000313" key="3">
    <source>
        <dbReference type="EMBL" id="KAG2171806.1"/>
    </source>
</evidence>
<dbReference type="AlphaFoldDB" id="A0A8H7PDA8"/>
<accession>A0A8H7PDA8</accession>
<dbReference type="GO" id="GO:0005737">
    <property type="term" value="C:cytoplasm"/>
    <property type="evidence" value="ECO:0007669"/>
    <property type="project" value="TreeGrafter"/>
</dbReference>
<keyword evidence="4" id="KW-1185">Reference proteome</keyword>
<dbReference type="PROSITE" id="PS51043">
    <property type="entry name" value="DDHD"/>
    <property type="match status" value="1"/>
</dbReference>
<dbReference type="OrthoDB" id="431378at2759"/>
<dbReference type="PANTHER" id="PTHR23509:SF10">
    <property type="entry name" value="LD21067P"/>
    <property type="match status" value="1"/>
</dbReference>
<protein>
    <recommendedName>
        <fullName evidence="2">DDHD domain-containing protein</fullName>
    </recommendedName>
</protein>
<dbReference type="PANTHER" id="PTHR23509">
    <property type="entry name" value="PA-PL1 PHOSPHOLIPASE FAMILY"/>
    <property type="match status" value="1"/>
</dbReference>
<evidence type="ECO:0000313" key="4">
    <source>
        <dbReference type="Proteomes" id="UP000654370"/>
    </source>
</evidence>
<feature type="domain" description="DDHD" evidence="2">
    <location>
        <begin position="515"/>
        <end position="765"/>
    </location>
</feature>
<dbReference type="InterPro" id="IPR055555">
    <property type="entry name" value="PA-PLA1_DUF7131"/>
</dbReference>
<dbReference type="InterPro" id="IPR004177">
    <property type="entry name" value="DDHD_dom"/>
</dbReference>
<gene>
    <name evidence="3" type="ORF">INT43_008186</name>
</gene>
<sequence>MSDIPALKHYWFNSVDKPLVDPVQQRIDQHNAHRSPEASRASSVVEPTKPYLQTQKWIRFSSSDNDRLEQAFQAGTPKKVLVNEDQLFEVDIEKRTISAAYWESAVYKVCRASWFTRGKDGSQWMPCDEEFANKIEEGYREYKPWKTDVPDTDSLDSDDKPSYMPGFDGLDTPLSLEDAVTTLPEMKWQLDPPNHDDYIVYTSADTAWLLSDTTTSRITKSIFMTLTNNQNLGGTRLIRGYPEVKPGESVGVTSMGNERSPTSPSTPIGPMTEKETQSEIEERQKQRKQEIEDYENENADKAREIDHLIICIHGIGQKMTERLGQSFVHDVNVIRRTLKEMFPTAIAMTSNPKKKNGIQVLPILWRHQIKFGLGNDDEDEQDEMHRPGMREGQPTIDDLTIEGVKPIRSIVSDVLLDIPLYMTKYREQMLSIISQEINRVFHLFLRNNPDFLAKGGKVSILGHSLGSCLAFDLLTLQPFDAHEKARVNAEHERRHSYVSSQYKPTDILEGIIPPLNFDVQNLFCIGSPVGIFLLIRGSKIASRRMLAEDQTHLESPSANPVCYPACNNIYNIFYRSDPVAFRLEPLIARHFTAHLKPEPIPYHKGGLKGIFDASYTVTSDIANRAEAVLESLKSSATSWFRREEIATSPEGINLTDEPEEITLSTLNINPEKANSEPTSPMISKSDDLLRKAQGSSLKGTGKSKSHMRAYVTGAERLKMLNSTGRVDYFIQEGILENSYLSALQSHLVYWKDTDVAAFLIRSIYK</sequence>
<reference evidence="3" key="1">
    <citation type="submission" date="2020-12" db="EMBL/GenBank/DDBJ databases">
        <title>Metabolic potential, ecology and presence of endohyphal bacteria is reflected in genomic diversity of Mucoromycotina.</title>
        <authorList>
            <person name="Muszewska A."/>
            <person name="Okrasinska A."/>
            <person name="Steczkiewicz K."/>
            <person name="Drgas O."/>
            <person name="Orlowska M."/>
            <person name="Perlinska-Lenart U."/>
            <person name="Aleksandrzak-Piekarczyk T."/>
            <person name="Szatraj K."/>
            <person name="Zielenkiewicz U."/>
            <person name="Pilsyk S."/>
            <person name="Malc E."/>
            <person name="Mieczkowski P."/>
            <person name="Kruszewska J.S."/>
            <person name="Biernat P."/>
            <person name="Pawlowska J."/>
        </authorList>
    </citation>
    <scope>NUCLEOTIDE SEQUENCE</scope>
    <source>
        <strain evidence="3">WA0000067209</strain>
    </source>
</reference>
<dbReference type="EMBL" id="JAEPQZ010000019">
    <property type="protein sequence ID" value="KAG2171806.1"/>
    <property type="molecule type" value="Genomic_DNA"/>
</dbReference>
<feature type="region of interest" description="Disordered" evidence="1">
    <location>
        <begin position="249"/>
        <end position="298"/>
    </location>
</feature>
<feature type="compositionally biased region" description="Polar residues" evidence="1">
    <location>
        <begin position="251"/>
        <end position="266"/>
    </location>
</feature>
<dbReference type="Pfam" id="PF23463">
    <property type="entry name" value="WWE_2"/>
    <property type="match status" value="1"/>
</dbReference>
<evidence type="ECO:0000256" key="1">
    <source>
        <dbReference type="SAM" id="MobiDB-lite"/>
    </source>
</evidence>
<dbReference type="InterPro" id="IPR057826">
    <property type="entry name" value="WWE_C20G8.02"/>
</dbReference>
<name>A0A8H7PDA8_MORIS</name>
<dbReference type="SMART" id="SM01127">
    <property type="entry name" value="DDHD"/>
    <property type="match status" value="1"/>
</dbReference>
<proteinExistence type="predicted"/>
<dbReference type="Pfam" id="PF02862">
    <property type="entry name" value="DDHD"/>
    <property type="match status" value="1"/>
</dbReference>
<comment type="caution">
    <text evidence="3">The sequence shown here is derived from an EMBL/GenBank/DDBJ whole genome shotgun (WGS) entry which is preliminary data.</text>
</comment>
<dbReference type="GO" id="GO:0004620">
    <property type="term" value="F:phospholipase activity"/>
    <property type="evidence" value="ECO:0007669"/>
    <property type="project" value="TreeGrafter"/>
</dbReference>
<dbReference type="InterPro" id="IPR037197">
    <property type="entry name" value="WWE_dom_sf"/>
</dbReference>
<evidence type="ECO:0000259" key="2">
    <source>
        <dbReference type="PROSITE" id="PS51043"/>
    </source>
</evidence>